<dbReference type="SUPFAM" id="SSF51338">
    <property type="entry name" value="Composite domain of metallo-dependent hydrolases"/>
    <property type="match status" value="1"/>
</dbReference>
<dbReference type="InterPro" id="IPR051781">
    <property type="entry name" value="Metallo-dep_Hydrolase"/>
</dbReference>
<proteinExistence type="predicted"/>
<organism evidence="2 3">
    <name type="scientific">Philodulcilactobacillus myokoensis</name>
    <dbReference type="NCBI Taxonomy" id="2929573"/>
    <lineage>
        <taxon>Bacteria</taxon>
        <taxon>Bacillati</taxon>
        <taxon>Bacillota</taxon>
        <taxon>Bacilli</taxon>
        <taxon>Lactobacillales</taxon>
        <taxon>Lactobacillaceae</taxon>
        <taxon>Philodulcilactobacillus</taxon>
    </lineage>
</organism>
<dbReference type="CDD" id="cd01299">
    <property type="entry name" value="Met_dep_hydrolase_A"/>
    <property type="match status" value="1"/>
</dbReference>
<dbReference type="GO" id="GO:0016810">
    <property type="term" value="F:hydrolase activity, acting on carbon-nitrogen (but not peptide) bonds"/>
    <property type="evidence" value="ECO:0007669"/>
    <property type="project" value="InterPro"/>
</dbReference>
<dbReference type="RefSeq" id="WP_286135839.1">
    <property type="nucleotide sequence ID" value="NZ_BRPL01000002.1"/>
</dbReference>
<feature type="domain" description="Amidohydrolase-related" evidence="1">
    <location>
        <begin position="55"/>
        <end position="386"/>
    </location>
</feature>
<evidence type="ECO:0000259" key="1">
    <source>
        <dbReference type="Pfam" id="PF01979"/>
    </source>
</evidence>
<keyword evidence="3" id="KW-1185">Reference proteome</keyword>
<gene>
    <name evidence="2" type="ORF">WR164_03580</name>
</gene>
<dbReference type="InterPro" id="IPR057744">
    <property type="entry name" value="OTAase-like"/>
</dbReference>
<dbReference type="InterPro" id="IPR006680">
    <property type="entry name" value="Amidohydro-rel"/>
</dbReference>
<dbReference type="AlphaFoldDB" id="A0A9W6B1G7"/>
<dbReference type="PANTHER" id="PTHR43135">
    <property type="entry name" value="ALPHA-D-RIBOSE 1-METHYLPHOSPHONATE 5-TRIPHOSPHATE DIPHOSPHATASE"/>
    <property type="match status" value="1"/>
</dbReference>
<dbReference type="Gene3D" id="2.30.40.10">
    <property type="entry name" value="Urease, subunit C, domain 1"/>
    <property type="match status" value="1"/>
</dbReference>
<dbReference type="Gene3D" id="3.20.20.140">
    <property type="entry name" value="Metal-dependent hydrolases"/>
    <property type="match status" value="1"/>
</dbReference>
<dbReference type="InterPro" id="IPR011059">
    <property type="entry name" value="Metal-dep_hydrolase_composite"/>
</dbReference>
<evidence type="ECO:0000313" key="2">
    <source>
        <dbReference type="EMBL" id="GLB46379.1"/>
    </source>
</evidence>
<name>A0A9W6B1G7_9LACO</name>
<dbReference type="Proteomes" id="UP001144204">
    <property type="component" value="Unassembled WGS sequence"/>
</dbReference>
<reference evidence="2" key="2">
    <citation type="journal article" date="2023" name="PLoS ONE">
        <title>Philodulcilactobacillus myokoensis gen. nov., sp. nov., a fructophilic, acidophilic, and agar-phobic lactic acid bacterium isolated from fermented vegetable extracts.</title>
        <authorList>
            <person name="Kouya T."/>
            <person name="Ishiyama Y."/>
            <person name="Ohashi S."/>
            <person name="Kumakubo R."/>
            <person name="Yamazaki T."/>
            <person name="Otaki T."/>
        </authorList>
    </citation>
    <scope>NUCLEOTIDE SEQUENCE</scope>
    <source>
        <strain evidence="2">WR16-4</strain>
    </source>
</reference>
<reference evidence="2" key="1">
    <citation type="submission" date="2022-07" db="EMBL/GenBank/DDBJ databases">
        <authorList>
            <person name="Kouya T."/>
            <person name="Ishiyama Y."/>
        </authorList>
    </citation>
    <scope>NUCLEOTIDE SEQUENCE</scope>
    <source>
        <strain evidence="2">WR16-4</strain>
    </source>
</reference>
<dbReference type="Pfam" id="PF01979">
    <property type="entry name" value="Amidohydro_1"/>
    <property type="match status" value="1"/>
</dbReference>
<protein>
    <submittedName>
        <fullName evidence="2">Amidohydrolase</fullName>
    </submittedName>
</protein>
<accession>A0A9W6B1G7</accession>
<dbReference type="PANTHER" id="PTHR43135:SF3">
    <property type="entry name" value="ALPHA-D-RIBOSE 1-METHYLPHOSPHONATE 5-TRIPHOSPHATE DIPHOSPHATASE"/>
    <property type="match status" value="1"/>
</dbReference>
<comment type="caution">
    <text evidence="2">The sequence shown here is derived from an EMBL/GenBank/DDBJ whole genome shotgun (WGS) entry which is preliminary data.</text>
</comment>
<sequence>MTKVLFNNFSLFNGKDNQLKSNAWLLADRKTGKIVSVGSGDEPKADQYMDLNGKFVMPGLINVHTHITFDPYSSTGNTDVDEVQSTVRAVKHLHELLKSGVTTIRECGATYDIDIVLEKLREAGQLKHVPTIMPSGRPYGITGGHSDLPNWGYHCDSVDAMRHDVRVGIKKGAKAIKVMATGGVMTKQDSMYDPQLSAEDMRTAVVEAHHKGLIAMAHAEANPGIANAIKAGVDSIEHCFEVNDDEIDSMLKKHIFLTATLQTAWAMKHYGKGKLPQWEMNKIDACWKMLTKNIKHAWHRGVPVVVGTDAGCPFAYFDTTAKEFELMAKYMDVTNYEALLANYHSAELLERNQQFDPKVGVLAPDYHADFLVLDHNPLDDIKAPQQEDKVVYKGGIKEV</sequence>
<evidence type="ECO:0000313" key="3">
    <source>
        <dbReference type="Proteomes" id="UP001144204"/>
    </source>
</evidence>
<dbReference type="EMBL" id="BRPL01000002">
    <property type="protein sequence ID" value="GLB46379.1"/>
    <property type="molecule type" value="Genomic_DNA"/>
</dbReference>
<dbReference type="SUPFAM" id="SSF51556">
    <property type="entry name" value="Metallo-dependent hydrolases"/>
    <property type="match status" value="1"/>
</dbReference>
<dbReference type="InterPro" id="IPR032466">
    <property type="entry name" value="Metal_Hydrolase"/>
</dbReference>